<organism evidence="1 2">
    <name type="scientific">Parasphingorhabdus cellanae</name>
    <dbReference type="NCBI Taxonomy" id="2806553"/>
    <lineage>
        <taxon>Bacteria</taxon>
        <taxon>Pseudomonadati</taxon>
        <taxon>Pseudomonadota</taxon>
        <taxon>Alphaproteobacteria</taxon>
        <taxon>Sphingomonadales</taxon>
        <taxon>Sphingomonadaceae</taxon>
        <taxon>Parasphingorhabdus</taxon>
    </lineage>
</organism>
<keyword evidence="2" id="KW-1185">Reference proteome</keyword>
<proteinExistence type="predicted"/>
<dbReference type="Proteomes" id="UP000663923">
    <property type="component" value="Chromosome"/>
</dbReference>
<name>A0ABX7T4C8_9SPHN</name>
<evidence type="ECO:0000313" key="1">
    <source>
        <dbReference type="EMBL" id="QTD56438.1"/>
    </source>
</evidence>
<sequence>MRNALLVMPILPLLLVACGEEPQDTVVTEEKLTEYKAYGTEPGWTVDIKNDEIIHTSQDGNNDFSLAVQRMKKTATGWDVKGFTDKDNISVTIVSGEECNDGMSDRIFADTVKVSVSGSGYHNGCGGEILSDPEAAEAT</sequence>
<protein>
    <submittedName>
        <fullName evidence="1">Uncharacterized protein</fullName>
    </submittedName>
</protein>
<reference evidence="1 2" key="1">
    <citation type="submission" date="2021-03" db="EMBL/GenBank/DDBJ databases">
        <title>Complete genome of Parasphingorhabdus_sp.JHSY0214.</title>
        <authorList>
            <person name="Yoo J.H."/>
            <person name="Bae J.W."/>
        </authorList>
    </citation>
    <scope>NUCLEOTIDE SEQUENCE [LARGE SCALE GENOMIC DNA]</scope>
    <source>
        <strain evidence="1 2">JHSY0214</strain>
    </source>
</reference>
<accession>A0ABX7T4C8</accession>
<evidence type="ECO:0000313" key="2">
    <source>
        <dbReference type="Proteomes" id="UP000663923"/>
    </source>
</evidence>
<dbReference type="RefSeq" id="WP_207988258.1">
    <property type="nucleotide sequence ID" value="NZ_CP071794.1"/>
</dbReference>
<dbReference type="PROSITE" id="PS51257">
    <property type="entry name" value="PROKAR_LIPOPROTEIN"/>
    <property type="match status" value="1"/>
</dbReference>
<gene>
    <name evidence="1" type="ORF">J4G78_02215</name>
</gene>
<dbReference type="EMBL" id="CP071794">
    <property type="protein sequence ID" value="QTD56438.1"/>
    <property type="molecule type" value="Genomic_DNA"/>
</dbReference>